<dbReference type="Pfam" id="PF19817">
    <property type="entry name" value="DUF6300"/>
    <property type="match status" value="1"/>
</dbReference>
<gene>
    <name evidence="1" type="ORF">SAMN05444920_103736</name>
</gene>
<dbReference type="EMBL" id="FNVT01000003">
    <property type="protein sequence ID" value="SEG65486.1"/>
    <property type="molecule type" value="Genomic_DNA"/>
</dbReference>
<dbReference type="RefSeq" id="WP_103956359.1">
    <property type="nucleotide sequence ID" value="NZ_FNVT01000003.1"/>
</dbReference>
<dbReference type="Proteomes" id="UP000236732">
    <property type="component" value="Unassembled WGS sequence"/>
</dbReference>
<name>A0A1H6BZC6_9ACTN</name>
<evidence type="ECO:0000313" key="2">
    <source>
        <dbReference type="Proteomes" id="UP000236732"/>
    </source>
</evidence>
<reference evidence="1 2" key="1">
    <citation type="submission" date="2016-10" db="EMBL/GenBank/DDBJ databases">
        <authorList>
            <person name="de Groot N.N."/>
        </authorList>
    </citation>
    <scope>NUCLEOTIDE SEQUENCE [LARGE SCALE GENOMIC DNA]</scope>
    <source>
        <strain evidence="1 2">CGMCC 4.7037</strain>
    </source>
</reference>
<dbReference type="OrthoDB" id="3538861at2"/>
<dbReference type="AlphaFoldDB" id="A0A1H6BZC6"/>
<evidence type="ECO:0000313" key="1">
    <source>
        <dbReference type="EMBL" id="SEG65486.1"/>
    </source>
</evidence>
<dbReference type="InterPro" id="IPR046267">
    <property type="entry name" value="DUF6300"/>
</dbReference>
<proteinExistence type="predicted"/>
<organism evidence="1 2">
    <name type="scientific">Nonomuraea solani</name>
    <dbReference type="NCBI Taxonomy" id="1144553"/>
    <lineage>
        <taxon>Bacteria</taxon>
        <taxon>Bacillati</taxon>
        <taxon>Actinomycetota</taxon>
        <taxon>Actinomycetes</taxon>
        <taxon>Streptosporangiales</taxon>
        <taxon>Streptosporangiaceae</taxon>
        <taxon>Nonomuraea</taxon>
    </lineage>
</organism>
<protein>
    <submittedName>
        <fullName evidence="1">Uncharacterized protein</fullName>
    </submittedName>
</protein>
<sequence>MNRRIEVVTEAAPPDCPRCGGASLLWARVPHGWENATGGRVEGYSGVVLCGSCDADRPHAAALITWFHVHGRADDTDEEFVRLLVAWTAGVVIPALDERALKDEVERWTLGER</sequence>
<accession>A0A1H6BZC6</accession>
<keyword evidence="2" id="KW-1185">Reference proteome</keyword>